<feature type="domain" description="Metallo-beta-lactamase" evidence="5">
    <location>
        <begin position="71"/>
        <end position="278"/>
    </location>
</feature>
<keyword evidence="4" id="KW-0862">Zinc</keyword>
<evidence type="ECO:0000313" key="6">
    <source>
        <dbReference type="EMBL" id="OBB26220.1"/>
    </source>
</evidence>
<dbReference type="AlphaFoldDB" id="A0A1A0QVJ9"/>
<accession>A0A1A0QVJ9</accession>
<gene>
    <name evidence="6" type="ORF">A5792_03690</name>
</gene>
<dbReference type="PANTHER" id="PTHR42978">
    <property type="entry name" value="QUORUM-QUENCHING LACTONASE YTNP-RELATED-RELATED"/>
    <property type="match status" value="1"/>
</dbReference>
<comment type="caution">
    <text evidence="6">The sequence shown here is derived from an EMBL/GenBank/DDBJ whole genome shotgun (WGS) entry which is preliminary data.</text>
</comment>
<sequence>MSLDSNARVGSPVDELVPSRYAVQVGDIEVLVISDGVLPITTSTLATNADPTDLAVWLGDNFLPPEVIDWPLNIVVVRSGDRTILVDAGLGLEFPDFPRAGQTVQRLEAGGVDLGSVTDVVLTHMHMDHVGGLITEGVKERLRPDLRIHAAAAEAEFWEKPDFSRTVMPQPIPDVLRRVASQFLDDYRGQLRTFETEYEVAPGVLVTRTGGHTPGHSVVRLDSGGEKLTFAGDAVFAPGFDNPEWQNGFEHDPEEAARVRIELLRELAATGEALVATHLPFPSVCHVATAGDVFRCVPAAWDY</sequence>
<name>A0A1A0QVJ9_MYCPR</name>
<dbReference type="SMART" id="SM00849">
    <property type="entry name" value="Lactamase_B"/>
    <property type="match status" value="1"/>
</dbReference>
<dbReference type="STRING" id="43304.GCA_001403655_03212"/>
<dbReference type="RefSeq" id="WP_064934654.1">
    <property type="nucleotide sequence ID" value="NZ_LZSO01000034.1"/>
</dbReference>
<dbReference type="EMBL" id="LZSO01000034">
    <property type="protein sequence ID" value="OBB26220.1"/>
    <property type="molecule type" value="Genomic_DNA"/>
</dbReference>
<dbReference type="InterPro" id="IPR036866">
    <property type="entry name" value="RibonucZ/Hydroxyglut_hydro"/>
</dbReference>
<evidence type="ECO:0000259" key="5">
    <source>
        <dbReference type="SMART" id="SM00849"/>
    </source>
</evidence>
<keyword evidence="2" id="KW-0479">Metal-binding</keyword>
<evidence type="ECO:0000256" key="4">
    <source>
        <dbReference type="ARBA" id="ARBA00022833"/>
    </source>
</evidence>
<dbReference type="CDD" id="cd07720">
    <property type="entry name" value="OPHC2-like_MBL-fold"/>
    <property type="match status" value="1"/>
</dbReference>
<dbReference type="GO" id="GO:0016787">
    <property type="term" value="F:hydrolase activity"/>
    <property type="evidence" value="ECO:0007669"/>
    <property type="project" value="UniProtKB-KW"/>
</dbReference>
<dbReference type="Gene3D" id="3.60.15.10">
    <property type="entry name" value="Ribonuclease Z/Hydroxyacylglutathione hydrolase-like"/>
    <property type="match status" value="1"/>
</dbReference>
<dbReference type="GO" id="GO:0046872">
    <property type="term" value="F:metal ion binding"/>
    <property type="evidence" value="ECO:0007669"/>
    <property type="project" value="UniProtKB-KW"/>
</dbReference>
<evidence type="ECO:0000256" key="1">
    <source>
        <dbReference type="ARBA" id="ARBA00007749"/>
    </source>
</evidence>
<proteinExistence type="inferred from homology"/>
<dbReference type="SUPFAM" id="SSF56281">
    <property type="entry name" value="Metallo-hydrolase/oxidoreductase"/>
    <property type="match status" value="1"/>
</dbReference>
<evidence type="ECO:0000256" key="2">
    <source>
        <dbReference type="ARBA" id="ARBA00022723"/>
    </source>
</evidence>
<protein>
    <submittedName>
        <fullName evidence="6">MBL fold metallo-hydrolase</fullName>
    </submittedName>
</protein>
<dbReference type="Pfam" id="PF00753">
    <property type="entry name" value="Lactamase_B"/>
    <property type="match status" value="1"/>
</dbReference>
<comment type="similarity">
    <text evidence="1">Belongs to the metallo-beta-lactamase superfamily.</text>
</comment>
<dbReference type="InterPro" id="IPR001279">
    <property type="entry name" value="Metallo-B-lactamas"/>
</dbReference>
<evidence type="ECO:0000313" key="7">
    <source>
        <dbReference type="Proteomes" id="UP000093902"/>
    </source>
</evidence>
<evidence type="ECO:0000256" key="3">
    <source>
        <dbReference type="ARBA" id="ARBA00022801"/>
    </source>
</evidence>
<dbReference type="Proteomes" id="UP000093902">
    <property type="component" value="Unassembled WGS sequence"/>
</dbReference>
<dbReference type="OrthoDB" id="5177904at2"/>
<reference evidence="7" key="1">
    <citation type="submission" date="2016-06" db="EMBL/GenBank/DDBJ databases">
        <authorList>
            <person name="Sutton G."/>
            <person name="Brinkac L."/>
            <person name="Sanka R."/>
            <person name="Adams M."/>
            <person name="Lau E."/>
            <person name="Mehaffy C."/>
            <person name="Tameris M."/>
            <person name="Hatherill M."/>
            <person name="Hanekom W."/>
            <person name="Mahomed H."/>
            <person name="Mcshane H."/>
        </authorList>
    </citation>
    <scope>NUCLEOTIDE SEQUENCE [LARGE SCALE GENOMIC DNA]</scope>
    <source>
        <strain evidence="7">852002-51209_SCH5440388</strain>
    </source>
</reference>
<dbReference type="PANTHER" id="PTHR42978:SF6">
    <property type="entry name" value="QUORUM-QUENCHING LACTONASE YTNP-RELATED"/>
    <property type="match status" value="1"/>
</dbReference>
<organism evidence="6 7">
    <name type="scientific">Mycolicibacterium peregrinum</name>
    <name type="common">Mycobacterium peregrinum</name>
    <dbReference type="NCBI Taxonomy" id="43304"/>
    <lineage>
        <taxon>Bacteria</taxon>
        <taxon>Bacillati</taxon>
        <taxon>Actinomycetota</taxon>
        <taxon>Actinomycetes</taxon>
        <taxon>Mycobacteriales</taxon>
        <taxon>Mycobacteriaceae</taxon>
        <taxon>Mycolicibacterium</taxon>
    </lineage>
</organism>
<keyword evidence="3 6" id="KW-0378">Hydrolase</keyword>
<dbReference type="InterPro" id="IPR051013">
    <property type="entry name" value="MBL_superfamily_lactonases"/>
</dbReference>